<reference evidence="2 4" key="1">
    <citation type="submission" date="2016-10" db="EMBL/GenBank/DDBJ databases">
        <authorList>
            <person name="de Groot N.N."/>
        </authorList>
    </citation>
    <scope>NUCLEOTIDE SEQUENCE [LARGE SCALE GENOMIC DNA]</scope>
    <source>
        <strain evidence="2 4">WG14</strain>
    </source>
</reference>
<protein>
    <submittedName>
        <fullName evidence="2">Predicted phosphoesterase</fullName>
    </submittedName>
</protein>
<dbReference type="Proteomes" id="UP000297288">
    <property type="component" value="Unassembled WGS sequence"/>
</dbReference>
<evidence type="ECO:0000259" key="1">
    <source>
        <dbReference type="Pfam" id="PF00149"/>
    </source>
</evidence>
<evidence type="ECO:0000313" key="3">
    <source>
        <dbReference type="EMBL" id="TGG87863.1"/>
    </source>
</evidence>
<reference evidence="3 5" key="2">
    <citation type="submission" date="2019-04" db="EMBL/GenBank/DDBJ databases">
        <title>Draft genome sequence data and analysis of a Fermenting Bacterium, Geotoga petraea strain HO-Geo1, isolated from heavy-oil petroleum reservoir in Russia.</title>
        <authorList>
            <person name="Grouzdev D.S."/>
            <person name="Semenova E.M."/>
            <person name="Sokolova D.S."/>
            <person name="Tourova T.P."/>
            <person name="Poltaraus A.B."/>
            <person name="Nazina T.N."/>
        </authorList>
    </citation>
    <scope>NUCLEOTIDE SEQUENCE [LARGE SCALE GENOMIC DNA]</scope>
    <source>
        <strain evidence="3 5">HO-Geo1</strain>
    </source>
</reference>
<evidence type="ECO:0000313" key="5">
    <source>
        <dbReference type="Proteomes" id="UP000297288"/>
    </source>
</evidence>
<dbReference type="PANTHER" id="PTHR12905:SF0">
    <property type="entry name" value="CALCINEURIN-LIKE PHOSPHOESTERASE DOMAIN-CONTAINING PROTEIN"/>
    <property type="match status" value="1"/>
</dbReference>
<keyword evidence="4" id="KW-1185">Reference proteome</keyword>
<dbReference type="Proteomes" id="UP000199322">
    <property type="component" value="Unassembled WGS sequence"/>
</dbReference>
<dbReference type="AlphaFoldDB" id="A0A1G6NIX9"/>
<dbReference type="Pfam" id="PF00149">
    <property type="entry name" value="Metallophos"/>
    <property type="match status" value="1"/>
</dbReference>
<dbReference type="EMBL" id="FMYV01000006">
    <property type="protein sequence ID" value="SDC67247.1"/>
    <property type="molecule type" value="Genomic_DNA"/>
</dbReference>
<dbReference type="Gene3D" id="3.60.21.10">
    <property type="match status" value="1"/>
</dbReference>
<feature type="domain" description="Calcineurin-like phosphoesterase" evidence="1">
    <location>
        <begin position="17"/>
        <end position="185"/>
    </location>
</feature>
<gene>
    <name evidence="3" type="ORF">E4650_05855</name>
    <name evidence="2" type="ORF">SAMN04488588_1540</name>
</gene>
<dbReference type="InterPro" id="IPR004843">
    <property type="entry name" value="Calcineurin-like_PHP"/>
</dbReference>
<accession>A0A1G6NIX9</accession>
<evidence type="ECO:0000313" key="4">
    <source>
        <dbReference type="Proteomes" id="UP000199322"/>
    </source>
</evidence>
<proteinExistence type="predicted"/>
<dbReference type="InterPro" id="IPR029052">
    <property type="entry name" value="Metallo-depent_PP-like"/>
</dbReference>
<dbReference type="OrthoDB" id="332939at2"/>
<name>A0A1G6NIX9_9BACT</name>
<dbReference type="PANTHER" id="PTHR12905">
    <property type="entry name" value="METALLOPHOSPHOESTERASE"/>
    <property type="match status" value="1"/>
</dbReference>
<sequence length="240" mass="28213">MIDIVAVSDDEKAIKNKDKKTYDLLIGCGDLSPGYMDYMANEFKARFNIIIHGNHDEKYFKNPYIDENEKFSKIYKGFFVLNHGIINVKKYIKKDVCIAGFSGALSYGKPPFHFSEKDVTKLKRDLSIKMLLKRQNSLDIMVSHTPPLIKNTLEKYDRYHQPSEKLTEIFNKYSPKLWLYGHLHRNYAFQQFDFLLKKEGKETYLINSEPVKFIKYDEINKKVVSIKNIKEIKTTTVIFK</sequence>
<dbReference type="InterPro" id="IPR051693">
    <property type="entry name" value="UPF0046_metallophosphoest"/>
</dbReference>
<dbReference type="GO" id="GO:0016787">
    <property type="term" value="F:hydrolase activity"/>
    <property type="evidence" value="ECO:0007669"/>
    <property type="project" value="InterPro"/>
</dbReference>
<dbReference type="EMBL" id="SRME01000003">
    <property type="protein sequence ID" value="TGG87863.1"/>
    <property type="molecule type" value="Genomic_DNA"/>
</dbReference>
<dbReference type="RefSeq" id="WP_091404437.1">
    <property type="nucleotide sequence ID" value="NZ_FMYV01000006.1"/>
</dbReference>
<evidence type="ECO:0000313" key="2">
    <source>
        <dbReference type="EMBL" id="SDC67247.1"/>
    </source>
</evidence>
<dbReference type="STRING" id="28234.SAMN04488588_1540"/>
<dbReference type="SUPFAM" id="SSF56300">
    <property type="entry name" value="Metallo-dependent phosphatases"/>
    <property type="match status" value="1"/>
</dbReference>
<organism evidence="2 4">
    <name type="scientific">Geotoga petraea</name>
    <dbReference type="NCBI Taxonomy" id="28234"/>
    <lineage>
        <taxon>Bacteria</taxon>
        <taxon>Thermotogati</taxon>
        <taxon>Thermotogota</taxon>
        <taxon>Thermotogae</taxon>
        <taxon>Petrotogales</taxon>
        <taxon>Petrotogaceae</taxon>
        <taxon>Geotoga</taxon>
    </lineage>
</organism>